<dbReference type="Gene3D" id="2.60.40.10">
    <property type="entry name" value="Immunoglobulins"/>
    <property type="match status" value="1"/>
</dbReference>
<dbReference type="AlphaFoldDB" id="A0A452GP15"/>
<dbReference type="Ensembl" id="ENSGAGT00000004038.1">
    <property type="protein sequence ID" value="ENSGAGP00000003501.1"/>
    <property type="gene ID" value="ENSGAGG00000002826.1"/>
</dbReference>
<dbReference type="InterPro" id="IPR036179">
    <property type="entry name" value="Ig-like_dom_sf"/>
</dbReference>
<reference evidence="2" key="2">
    <citation type="submission" date="2025-08" db="UniProtKB">
        <authorList>
            <consortium name="Ensembl"/>
        </authorList>
    </citation>
    <scope>IDENTIFICATION</scope>
</reference>
<dbReference type="FunFam" id="2.60.40.10:FF:000111">
    <property type="entry name" value="Myosin-binding protein C, slow type"/>
    <property type="match status" value="1"/>
</dbReference>
<feature type="compositionally biased region" description="Basic and acidic residues" evidence="1">
    <location>
        <begin position="8"/>
        <end position="51"/>
    </location>
</feature>
<sequence length="114" mass="12724">MPEPKQAAAEKKEKKKEEKKKEEVKEAPEPPKEAPVEQHPEGAKPQDKPDEPPSLFLQKPGHVLVECGKALALQVQVDGSQLSARPGVRWFKGKWLELGTKSGIRFQCSETFDP</sequence>
<evidence type="ECO:0000256" key="1">
    <source>
        <dbReference type="SAM" id="MobiDB-lite"/>
    </source>
</evidence>
<reference evidence="2" key="3">
    <citation type="submission" date="2025-09" db="UniProtKB">
        <authorList>
            <consortium name="Ensembl"/>
        </authorList>
    </citation>
    <scope>IDENTIFICATION</scope>
</reference>
<organism evidence="2 3">
    <name type="scientific">Gopherus agassizii</name>
    <name type="common">Agassiz's desert tortoise</name>
    <dbReference type="NCBI Taxonomy" id="38772"/>
    <lineage>
        <taxon>Eukaryota</taxon>
        <taxon>Metazoa</taxon>
        <taxon>Chordata</taxon>
        <taxon>Craniata</taxon>
        <taxon>Vertebrata</taxon>
        <taxon>Euteleostomi</taxon>
        <taxon>Archelosauria</taxon>
        <taxon>Testudinata</taxon>
        <taxon>Testudines</taxon>
        <taxon>Cryptodira</taxon>
        <taxon>Durocryptodira</taxon>
        <taxon>Testudinoidea</taxon>
        <taxon>Testudinidae</taxon>
        <taxon>Gopherus</taxon>
    </lineage>
</organism>
<proteinExistence type="predicted"/>
<accession>A0A452GP15</accession>
<name>A0A452GP15_9SAUR</name>
<reference evidence="3" key="1">
    <citation type="journal article" date="2017" name="PLoS ONE">
        <title>The Agassiz's desert tortoise genome provides a resource for the conservation of a threatened species.</title>
        <authorList>
            <person name="Tollis M."/>
            <person name="DeNardo D.F."/>
            <person name="Cornelius J.A."/>
            <person name="Dolby G.A."/>
            <person name="Edwards T."/>
            <person name="Henen B.T."/>
            <person name="Karl A.E."/>
            <person name="Murphy R.W."/>
            <person name="Kusumi K."/>
        </authorList>
    </citation>
    <scope>NUCLEOTIDE SEQUENCE [LARGE SCALE GENOMIC DNA]</scope>
</reference>
<dbReference type="STRING" id="38772.ENSGAGP00000003501"/>
<dbReference type="Proteomes" id="UP000291020">
    <property type="component" value="Unassembled WGS sequence"/>
</dbReference>
<dbReference type="SUPFAM" id="SSF48726">
    <property type="entry name" value="Immunoglobulin"/>
    <property type="match status" value="1"/>
</dbReference>
<feature type="region of interest" description="Disordered" evidence="1">
    <location>
        <begin position="1"/>
        <end position="57"/>
    </location>
</feature>
<keyword evidence="3" id="KW-1185">Reference proteome</keyword>
<dbReference type="InterPro" id="IPR013783">
    <property type="entry name" value="Ig-like_fold"/>
</dbReference>
<protein>
    <submittedName>
        <fullName evidence="2">Uncharacterized protein</fullName>
    </submittedName>
</protein>
<evidence type="ECO:0000313" key="3">
    <source>
        <dbReference type="Proteomes" id="UP000291020"/>
    </source>
</evidence>
<evidence type="ECO:0000313" key="2">
    <source>
        <dbReference type="Ensembl" id="ENSGAGP00000003501.1"/>
    </source>
</evidence>